<accession>A0AAW0FWE1</accession>
<dbReference type="GO" id="GO:0005524">
    <property type="term" value="F:ATP binding"/>
    <property type="evidence" value="ECO:0007669"/>
    <property type="project" value="InterPro"/>
</dbReference>
<dbReference type="InterPro" id="IPR000719">
    <property type="entry name" value="Prot_kinase_dom"/>
</dbReference>
<dbReference type="PANTHER" id="PTHR44167:SF30">
    <property type="entry name" value="PHOSPHORYLASE KINASE"/>
    <property type="match status" value="1"/>
</dbReference>
<keyword evidence="3" id="KW-1185">Reference proteome</keyword>
<dbReference type="GO" id="GO:0005634">
    <property type="term" value="C:nucleus"/>
    <property type="evidence" value="ECO:0007669"/>
    <property type="project" value="TreeGrafter"/>
</dbReference>
<dbReference type="Proteomes" id="UP001385951">
    <property type="component" value="Unassembled WGS sequence"/>
</dbReference>
<comment type="caution">
    <text evidence="2">The sequence shown here is derived from an EMBL/GenBank/DDBJ whole genome shotgun (WGS) entry which is preliminary data.</text>
</comment>
<gene>
    <name evidence="2" type="ORF">QCA50_012449</name>
</gene>
<reference evidence="2 3" key="1">
    <citation type="submission" date="2022-09" db="EMBL/GenBank/DDBJ databases">
        <authorList>
            <person name="Palmer J.M."/>
        </authorList>
    </citation>
    <scope>NUCLEOTIDE SEQUENCE [LARGE SCALE GENOMIC DNA]</scope>
    <source>
        <strain evidence="2 3">DSM 7382</strain>
    </source>
</reference>
<feature type="domain" description="Protein kinase" evidence="1">
    <location>
        <begin position="71"/>
        <end position="410"/>
    </location>
</feature>
<dbReference type="GO" id="GO:0044773">
    <property type="term" value="P:mitotic DNA damage checkpoint signaling"/>
    <property type="evidence" value="ECO:0007669"/>
    <property type="project" value="TreeGrafter"/>
</dbReference>
<evidence type="ECO:0000313" key="2">
    <source>
        <dbReference type="EMBL" id="KAK7684502.1"/>
    </source>
</evidence>
<name>A0AAW0FWE1_9APHY</name>
<evidence type="ECO:0000259" key="1">
    <source>
        <dbReference type="PROSITE" id="PS50011"/>
    </source>
</evidence>
<dbReference type="AlphaFoldDB" id="A0AAW0FWE1"/>
<organism evidence="2 3">
    <name type="scientific">Cerrena zonata</name>
    <dbReference type="NCBI Taxonomy" id="2478898"/>
    <lineage>
        <taxon>Eukaryota</taxon>
        <taxon>Fungi</taxon>
        <taxon>Dikarya</taxon>
        <taxon>Basidiomycota</taxon>
        <taxon>Agaricomycotina</taxon>
        <taxon>Agaricomycetes</taxon>
        <taxon>Polyporales</taxon>
        <taxon>Cerrenaceae</taxon>
        <taxon>Cerrena</taxon>
    </lineage>
</organism>
<proteinExistence type="predicted"/>
<evidence type="ECO:0000313" key="3">
    <source>
        <dbReference type="Proteomes" id="UP001385951"/>
    </source>
</evidence>
<dbReference type="EMBL" id="JASBNA010000025">
    <property type="protein sequence ID" value="KAK7684502.1"/>
    <property type="molecule type" value="Genomic_DNA"/>
</dbReference>
<dbReference type="InterPro" id="IPR011009">
    <property type="entry name" value="Kinase-like_dom_sf"/>
</dbReference>
<sequence length="410" mass="45784">MGTNTNLVPAPNIDLTNPDFWETAEAFIPFCNTLSPWFAAKGYVLYPPKDPFFSEPSDDAAYTLTDEPAEYPYASIVGGETRSRSFSSQMGILAAVNSKHRDVIIKLVQNPSPELAIFTKLTTEPMLSHPSNFTVPILEILPYNEKYSFIVMPRWQSLTFFFLYGFDCLETALLFTSNMLEALSFLHENGIVHRDLNFRNILVNYQGHTRIRPHEQGVETVKPPRFVLCDFNISMLFSEETPRCDRLLPASFSDSGTPQFQPPDAANGETTYDPFAFDVACLGGVLCQAIGRITTMVPPLAPFLDKMITPDVSSRYTASQALNAFTELVKELDGSILLSESVPLPISPATQTWQSYDRWAGLPEIFVRKYVGTGPIRPRRKADWVNADDTFGSAWVEWDAPLSVASTLCA</sequence>
<protein>
    <recommendedName>
        <fullName evidence="1">Protein kinase domain-containing protein</fullName>
    </recommendedName>
</protein>
<dbReference type="SUPFAM" id="SSF56112">
    <property type="entry name" value="Protein kinase-like (PK-like)"/>
    <property type="match status" value="1"/>
</dbReference>
<dbReference type="GO" id="GO:0004674">
    <property type="term" value="F:protein serine/threonine kinase activity"/>
    <property type="evidence" value="ECO:0007669"/>
    <property type="project" value="TreeGrafter"/>
</dbReference>
<dbReference type="Pfam" id="PF00069">
    <property type="entry name" value="Pkinase"/>
    <property type="match status" value="1"/>
</dbReference>
<dbReference type="PROSITE" id="PS50011">
    <property type="entry name" value="PROTEIN_KINASE_DOM"/>
    <property type="match status" value="1"/>
</dbReference>
<dbReference type="Gene3D" id="1.10.510.10">
    <property type="entry name" value="Transferase(Phosphotransferase) domain 1"/>
    <property type="match status" value="1"/>
</dbReference>
<dbReference type="PANTHER" id="PTHR44167">
    <property type="entry name" value="OVARIAN-SPECIFIC SERINE/THREONINE-PROTEIN KINASE LOK-RELATED"/>
    <property type="match status" value="1"/>
</dbReference>
<dbReference type="SMART" id="SM00220">
    <property type="entry name" value="S_TKc"/>
    <property type="match status" value="1"/>
</dbReference>